<evidence type="ECO:0000259" key="1">
    <source>
        <dbReference type="Pfam" id="PF13451"/>
    </source>
</evidence>
<protein>
    <submittedName>
        <fullName evidence="2">Putative zinc ribbon protein</fullName>
    </submittedName>
</protein>
<proteinExistence type="predicted"/>
<organism evidence="2 3">
    <name type="scientific">Natranaerovirga hydrolytica</name>
    <dbReference type="NCBI Taxonomy" id="680378"/>
    <lineage>
        <taxon>Bacteria</taxon>
        <taxon>Bacillati</taxon>
        <taxon>Bacillota</taxon>
        <taxon>Clostridia</taxon>
        <taxon>Lachnospirales</taxon>
        <taxon>Natranaerovirgaceae</taxon>
        <taxon>Natranaerovirga</taxon>
    </lineage>
</organism>
<dbReference type="RefSeq" id="WP_132282059.1">
    <property type="nucleotide sequence ID" value="NZ_SMGQ01000012.1"/>
</dbReference>
<dbReference type="InterPro" id="IPR025935">
    <property type="entry name" value="AbiH"/>
</dbReference>
<sequence>MAESTNYLLKCIECGADFFTAGERDFYISKGLNMPKRCKSCRDKKKARLKQDKEKVELQEILSTSPYIHVEKTEIPLTDSATSLFIIGNGFDIMHGVKSSYYNFRDTIGRQNILRFTLENYIRQKDVWGNFEDGLAYLDREMMLGTLDDWLEDFEVPDEDDDDFSAADYFAAQDTATSQIYILTQELPKRFRKWISTLKTLSLSKPVDDIIKMDARYINFNYTEFLETIYGVPHEKILYIHGDRRDKKNQLVLGHGHDIEEVFEEWYQTNKNRKEFQPKILEKDRRYDHNDNPVYLGYFLKDETKGNWKSQMRYDAINNTVGLIEDYYENSSKKTSEVISRNQSYFKSLEGIENIVVIGHSLSKVDYPYFREIIKYNKSSSDLKWFISWYSMDGLKKIIEFVSEMKIPNENVKLFRV</sequence>
<keyword evidence="3" id="KW-1185">Reference proteome</keyword>
<gene>
    <name evidence="2" type="ORF">EDC19_1325</name>
</gene>
<accession>A0A4R1MK89</accession>
<dbReference type="InterPro" id="IPR025306">
    <property type="entry name" value="Zn-bnd_dom_prob"/>
</dbReference>
<evidence type="ECO:0000313" key="2">
    <source>
        <dbReference type="EMBL" id="TCK93146.1"/>
    </source>
</evidence>
<dbReference type="AlphaFoldDB" id="A0A4R1MK89"/>
<dbReference type="EMBL" id="SMGQ01000012">
    <property type="protein sequence ID" value="TCK93146.1"/>
    <property type="molecule type" value="Genomic_DNA"/>
</dbReference>
<feature type="domain" description="Probable zinc-binding" evidence="1">
    <location>
        <begin position="9"/>
        <end position="48"/>
    </location>
</feature>
<dbReference type="Proteomes" id="UP000294545">
    <property type="component" value="Unassembled WGS sequence"/>
</dbReference>
<dbReference type="OrthoDB" id="9810135at2"/>
<dbReference type="Pfam" id="PF13451">
    <property type="entry name" value="zf_Tbcl"/>
    <property type="match status" value="1"/>
</dbReference>
<evidence type="ECO:0000313" key="3">
    <source>
        <dbReference type="Proteomes" id="UP000294545"/>
    </source>
</evidence>
<name>A0A4R1MK89_9FIRM</name>
<reference evidence="2 3" key="1">
    <citation type="submission" date="2019-03" db="EMBL/GenBank/DDBJ databases">
        <title>Genomic Encyclopedia of Type Strains, Phase IV (KMG-IV): sequencing the most valuable type-strain genomes for metagenomic binning, comparative biology and taxonomic classification.</title>
        <authorList>
            <person name="Goeker M."/>
        </authorList>
    </citation>
    <scope>NUCLEOTIDE SEQUENCE [LARGE SCALE GENOMIC DNA]</scope>
    <source>
        <strain evidence="2 3">DSM 24176</strain>
    </source>
</reference>
<comment type="caution">
    <text evidence="2">The sequence shown here is derived from an EMBL/GenBank/DDBJ whole genome shotgun (WGS) entry which is preliminary data.</text>
</comment>
<dbReference type="Pfam" id="PF14253">
    <property type="entry name" value="AbiH"/>
    <property type="match status" value="1"/>
</dbReference>